<evidence type="ECO:0000256" key="7">
    <source>
        <dbReference type="ARBA" id="ARBA00022723"/>
    </source>
</evidence>
<comment type="pathway">
    <text evidence="3">Carbohydrate biosynthesis; gluconeogenesis.</text>
</comment>
<keyword evidence="16" id="KW-0670">Pyruvate</keyword>
<gene>
    <name evidence="16" type="ORF">Metus_1258</name>
</gene>
<evidence type="ECO:0000259" key="15">
    <source>
        <dbReference type="Pfam" id="PF01326"/>
    </source>
</evidence>
<evidence type="ECO:0000256" key="4">
    <source>
        <dbReference type="ARBA" id="ARBA00007837"/>
    </source>
</evidence>
<comment type="caution">
    <text evidence="16">The sequence shown here is derived from an EMBL/GenBank/DDBJ whole genome shotgun (WGS) entry which is preliminary data.</text>
</comment>
<name>A0A444L6U1_METS7</name>
<dbReference type="InterPro" id="IPR002192">
    <property type="entry name" value="PPDK_AMP/ATP-bd"/>
</dbReference>
<dbReference type="EMBL" id="RXGA01000003">
    <property type="protein sequence ID" value="RWX73284.1"/>
    <property type="molecule type" value="Genomic_DNA"/>
</dbReference>
<sequence length="359" mass="39256">MQMKEQQLHEMTEADPSEVGGKCTNQISLIRSGFRVPEWFVAPVSVYRSFLSSNDLHSKIIQMLASAQQESERDLLEVSQRIKSMILKAPLPAEVEEMLAAAVMGSGTDALWAVRSSATAEDLASASFAGQQDTCLKVPTDCIADSVKKCWASFWNERAIAYRQRNRIPHEDGGMTVIVQRMVGAFSSSVMFTCDPISGSADAMVVESTWGLGESVVSGSITPDRFVIEKEPFAVRERRIGNKPTAVYLSMASEALEELDPGLQSTWSKSSRDECHAEILGLDDAPQKTLIAPSGQTSTHFMHFVQSEFHTGVILQYCGSIGSCSTPSVSCMMNTAGSQTRRHLQHSLGSTFPFSPHFS</sequence>
<comment type="catalytic activity">
    <reaction evidence="13">
        <text>pyruvate + ATP + H2O = phosphoenolpyruvate + AMP + phosphate + 2 H(+)</text>
        <dbReference type="Rhea" id="RHEA:11364"/>
        <dbReference type="ChEBI" id="CHEBI:15361"/>
        <dbReference type="ChEBI" id="CHEBI:15377"/>
        <dbReference type="ChEBI" id="CHEBI:15378"/>
        <dbReference type="ChEBI" id="CHEBI:30616"/>
        <dbReference type="ChEBI" id="CHEBI:43474"/>
        <dbReference type="ChEBI" id="CHEBI:58702"/>
        <dbReference type="ChEBI" id="CHEBI:456215"/>
        <dbReference type="EC" id="2.7.9.2"/>
    </reaction>
</comment>
<dbReference type="PANTHER" id="PTHR43030">
    <property type="entry name" value="PHOSPHOENOLPYRUVATE SYNTHASE"/>
    <property type="match status" value="1"/>
</dbReference>
<evidence type="ECO:0000256" key="9">
    <source>
        <dbReference type="ARBA" id="ARBA00022777"/>
    </source>
</evidence>
<evidence type="ECO:0000256" key="10">
    <source>
        <dbReference type="ARBA" id="ARBA00022840"/>
    </source>
</evidence>
<dbReference type="InterPro" id="IPR013815">
    <property type="entry name" value="ATP_grasp_subdomain_1"/>
</dbReference>
<dbReference type="Gene3D" id="3.30.1490.20">
    <property type="entry name" value="ATP-grasp fold, A domain"/>
    <property type="match status" value="1"/>
</dbReference>
<comment type="function">
    <text evidence="2">Catalyzes the phosphorylation of pyruvate to phosphoenolpyruvate.</text>
</comment>
<evidence type="ECO:0000313" key="17">
    <source>
        <dbReference type="Proteomes" id="UP000288215"/>
    </source>
</evidence>
<keyword evidence="10" id="KW-0067">ATP-binding</keyword>
<dbReference type="AlphaFoldDB" id="A0A444L6U1"/>
<protein>
    <recommendedName>
        <fullName evidence="5">pyruvate, water dikinase</fullName>
        <ecNumber evidence="5">2.7.9.2</ecNumber>
    </recommendedName>
    <alternativeName>
        <fullName evidence="12">Pyruvate, water dikinase</fullName>
    </alternativeName>
</protein>
<evidence type="ECO:0000256" key="2">
    <source>
        <dbReference type="ARBA" id="ARBA00002988"/>
    </source>
</evidence>
<feature type="domain" description="Pyruvate phosphate dikinase AMP/ATP-binding" evidence="15">
    <location>
        <begin position="18"/>
        <end position="261"/>
    </location>
</feature>
<dbReference type="UniPathway" id="UPA00138"/>
<dbReference type="Proteomes" id="UP000288215">
    <property type="component" value="Unassembled WGS sequence"/>
</dbReference>
<dbReference type="Gene3D" id="3.30.470.20">
    <property type="entry name" value="ATP-grasp fold, B domain"/>
    <property type="match status" value="1"/>
</dbReference>
<feature type="region of interest" description="Disordered" evidence="14">
    <location>
        <begin position="1"/>
        <end position="20"/>
    </location>
</feature>
<keyword evidence="8" id="KW-0547">Nucleotide-binding</keyword>
<keyword evidence="6" id="KW-0808">Transferase</keyword>
<keyword evidence="7" id="KW-0479">Metal-binding</keyword>
<evidence type="ECO:0000256" key="1">
    <source>
        <dbReference type="ARBA" id="ARBA00001946"/>
    </source>
</evidence>
<dbReference type="GO" id="GO:0008986">
    <property type="term" value="F:pyruvate, water dikinase activity"/>
    <property type="evidence" value="ECO:0007669"/>
    <property type="project" value="UniProtKB-EC"/>
</dbReference>
<evidence type="ECO:0000256" key="6">
    <source>
        <dbReference type="ARBA" id="ARBA00022679"/>
    </source>
</evidence>
<evidence type="ECO:0000313" key="16">
    <source>
        <dbReference type="EMBL" id="RWX73284.1"/>
    </source>
</evidence>
<dbReference type="InterPro" id="IPR006319">
    <property type="entry name" value="PEP_synth"/>
</dbReference>
<proteinExistence type="inferred from homology"/>
<dbReference type="GO" id="GO:0006094">
    <property type="term" value="P:gluconeogenesis"/>
    <property type="evidence" value="ECO:0007669"/>
    <property type="project" value="UniProtKB-UniPathway"/>
</dbReference>
<keyword evidence="11" id="KW-0460">Magnesium</keyword>
<evidence type="ECO:0000256" key="5">
    <source>
        <dbReference type="ARBA" id="ARBA00011996"/>
    </source>
</evidence>
<evidence type="ECO:0000256" key="8">
    <source>
        <dbReference type="ARBA" id="ARBA00022741"/>
    </source>
</evidence>
<comment type="similarity">
    <text evidence="4">Belongs to the PEP-utilizing enzyme family.</text>
</comment>
<evidence type="ECO:0000256" key="12">
    <source>
        <dbReference type="ARBA" id="ARBA00033470"/>
    </source>
</evidence>
<comment type="cofactor">
    <cofactor evidence="1">
        <name>Mg(2+)</name>
        <dbReference type="ChEBI" id="CHEBI:18420"/>
    </cofactor>
</comment>
<accession>A0A444L6U1</accession>
<evidence type="ECO:0000256" key="14">
    <source>
        <dbReference type="SAM" id="MobiDB-lite"/>
    </source>
</evidence>
<organism evidence="16 17">
    <name type="scientific">Methanosuratincola subterraneus</name>
    <dbReference type="NCBI Taxonomy" id="2593994"/>
    <lineage>
        <taxon>Archaea</taxon>
        <taxon>Thermoproteota</taxon>
        <taxon>Methanosuratincolia</taxon>
        <taxon>Candidatus Methanomethylicales</taxon>
        <taxon>Candidatus Methanomethylicaceae</taxon>
        <taxon>Candidatus Methanosuratincola (ex Vanwonterghem et al. 2016)</taxon>
    </lineage>
</organism>
<dbReference type="PANTHER" id="PTHR43030:SF1">
    <property type="entry name" value="PHOSPHOENOLPYRUVATE SYNTHASE"/>
    <property type="match status" value="1"/>
</dbReference>
<feature type="compositionally biased region" description="Basic and acidic residues" evidence="14">
    <location>
        <begin position="1"/>
        <end position="12"/>
    </location>
</feature>
<dbReference type="SUPFAM" id="SSF56059">
    <property type="entry name" value="Glutathione synthetase ATP-binding domain-like"/>
    <property type="match status" value="1"/>
</dbReference>
<dbReference type="Pfam" id="PF01326">
    <property type="entry name" value="PPDK_N"/>
    <property type="match status" value="1"/>
</dbReference>
<evidence type="ECO:0000256" key="3">
    <source>
        <dbReference type="ARBA" id="ARBA00004742"/>
    </source>
</evidence>
<dbReference type="GO" id="GO:0005524">
    <property type="term" value="F:ATP binding"/>
    <property type="evidence" value="ECO:0007669"/>
    <property type="project" value="UniProtKB-KW"/>
</dbReference>
<dbReference type="GO" id="GO:0046872">
    <property type="term" value="F:metal ion binding"/>
    <property type="evidence" value="ECO:0007669"/>
    <property type="project" value="UniProtKB-KW"/>
</dbReference>
<keyword evidence="9" id="KW-0418">Kinase</keyword>
<evidence type="ECO:0000256" key="13">
    <source>
        <dbReference type="ARBA" id="ARBA00047700"/>
    </source>
</evidence>
<reference evidence="16 17" key="1">
    <citation type="submission" date="2018-12" db="EMBL/GenBank/DDBJ databases">
        <title>The complete genome of the methanogenic archaea of the candidate phylum Verstraetearchaeota, obtained from the metagenome of underground thermal water.</title>
        <authorList>
            <person name="Kadnikov V.V."/>
            <person name="Mardanov A.V."/>
            <person name="Beletsky A.V."/>
            <person name="Karnachuk O.V."/>
            <person name="Ravin N.V."/>
        </authorList>
    </citation>
    <scope>NUCLEOTIDE SEQUENCE [LARGE SCALE GENOMIC DNA]</scope>
    <source>
        <strain evidence="16">Ch88</strain>
    </source>
</reference>
<evidence type="ECO:0000256" key="11">
    <source>
        <dbReference type="ARBA" id="ARBA00022842"/>
    </source>
</evidence>
<dbReference type="EC" id="2.7.9.2" evidence="5"/>